<keyword evidence="3" id="KW-1185">Reference proteome</keyword>
<feature type="region of interest" description="Disordered" evidence="1">
    <location>
        <begin position="1"/>
        <end position="65"/>
    </location>
</feature>
<reference evidence="2 3" key="1">
    <citation type="submission" date="2014-04" db="EMBL/GenBank/DDBJ databases">
        <authorList>
            <consortium name="DOE Joint Genome Institute"/>
            <person name="Kuo A."/>
            <person name="Kohler A."/>
            <person name="Costa M.D."/>
            <person name="Nagy L.G."/>
            <person name="Floudas D."/>
            <person name="Copeland A."/>
            <person name="Barry K.W."/>
            <person name="Cichocki N."/>
            <person name="Veneault-Fourrey C."/>
            <person name="LaButti K."/>
            <person name="Lindquist E.A."/>
            <person name="Lipzen A."/>
            <person name="Lundell T."/>
            <person name="Morin E."/>
            <person name="Murat C."/>
            <person name="Sun H."/>
            <person name="Tunlid A."/>
            <person name="Henrissat B."/>
            <person name="Grigoriev I.V."/>
            <person name="Hibbett D.S."/>
            <person name="Martin F."/>
            <person name="Nordberg H.P."/>
            <person name="Cantor M.N."/>
            <person name="Hua S.X."/>
        </authorList>
    </citation>
    <scope>NUCLEOTIDE SEQUENCE [LARGE SCALE GENOMIC DNA]</scope>
    <source>
        <strain evidence="2 3">Marx 270</strain>
    </source>
</reference>
<dbReference type="InParanoid" id="A0A0C3NID2"/>
<evidence type="ECO:0000313" key="2">
    <source>
        <dbReference type="EMBL" id="KIN95440.1"/>
    </source>
</evidence>
<dbReference type="HOGENOM" id="CLU_040570_0_0_1"/>
<dbReference type="Proteomes" id="UP000054217">
    <property type="component" value="Unassembled WGS sequence"/>
</dbReference>
<feature type="region of interest" description="Disordered" evidence="1">
    <location>
        <begin position="263"/>
        <end position="300"/>
    </location>
</feature>
<evidence type="ECO:0000313" key="3">
    <source>
        <dbReference type="Proteomes" id="UP000054217"/>
    </source>
</evidence>
<dbReference type="EMBL" id="KN832068">
    <property type="protein sequence ID" value="KIN95440.1"/>
    <property type="molecule type" value="Genomic_DNA"/>
</dbReference>
<evidence type="ECO:0000256" key="1">
    <source>
        <dbReference type="SAM" id="MobiDB-lite"/>
    </source>
</evidence>
<organism evidence="2 3">
    <name type="scientific">Pisolithus tinctorius Marx 270</name>
    <dbReference type="NCBI Taxonomy" id="870435"/>
    <lineage>
        <taxon>Eukaryota</taxon>
        <taxon>Fungi</taxon>
        <taxon>Dikarya</taxon>
        <taxon>Basidiomycota</taxon>
        <taxon>Agaricomycotina</taxon>
        <taxon>Agaricomycetes</taxon>
        <taxon>Agaricomycetidae</taxon>
        <taxon>Boletales</taxon>
        <taxon>Sclerodermatineae</taxon>
        <taxon>Pisolithaceae</taxon>
        <taxon>Pisolithus</taxon>
    </lineage>
</organism>
<feature type="region of interest" description="Disordered" evidence="1">
    <location>
        <begin position="166"/>
        <end position="199"/>
    </location>
</feature>
<reference evidence="3" key="2">
    <citation type="submission" date="2015-01" db="EMBL/GenBank/DDBJ databases">
        <title>Evolutionary Origins and Diversification of the Mycorrhizal Mutualists.</title>
        <authorList>
            <consortium name="DOE Joint Genome Institute"/>
            <consortium name="Mycorrhizal Genomics Consortium"/>
            <person name="Kohler A."/>
            <person name="Kuo A."/>
            <person name="Nagy L.G."/>
            <person name="Floudas D."/>
            <person name="Copeland A."/>
            <person name="Barry K.W."/>
            <person name="Cichocki N."/>
            <person name="Veneault-Fourrey C."/>
            <person name="LaButti K."/>
            <person name="Lindquist E.A."/>
            <person name="Lipzen A."/>
            <person name="Lundell T."/>
            <person name="Morin E."/>
            <person name="Murat C."/>
            <person name="Riley R."/>
            <person name="Ohm R."/>
            <person name="Sun H."/>
            <person name="Tunlid A."/>
            <person name="Henrissat B."/>
            <person name="Grigoriev I.V."/>
            <person name="Hibbett D.S."/>
            <person name="Martin F."/>
        </authorList>
    </citation>
    <scope>NUCLEOTIDE SEQUENCE [LARGE SCALE GENOMIC DNA]</scope>
    <source>
        <strain evidence="3">Marx 270</strain>
    </source>
</reference>
<feature type="compositionally biased region" description="Polar residues" evidence="1">
    <location>
        <begin position="166"/>
        <end position="197"/>
    </location>
</feature>
<dbReference type="OrthoDB" id="2656691at2759"/>
<feature type="region of interest" description="Disordered" evidence="1">
    <location>
        <begin position="385"/>
        <end position="405"/>
    </location>
</feature>
<gene>
    <name evidence="2" type="ORF">M404DRAFT_1007480</name>
</gene>
<proteinExistence type="predicted"/>
<dbReference type="AlphaFoldDB" id="A0A0C3NID2"/>
<name>A0A0C3NID2_PISTI</name>
<accession>A0A0C3NID2</accession>
<protein>
    <submittedName>
        <fullName evidence="2">Uncharacterized protein</fullName>
    </submittedName>
</protein>
<sequence length="405" mass="44226">MSGASAPLRFRKVDPPQDAESEQAGYGAALSFGPLDDDKPERTMSRNSCSAASKARKPSTTTWTGTVDDIPVRNNCHPFIHTPPHDYRAACYRASNHAAYSDILFLSPPVTSQSSHHTRRHSLGYSQGVQTFGELPFAHHASAGPAIGLVSTFPLRGHASLQFNGQAENHEGTSWSDRASGQTIDSQLSWSSSSNPVMGSENIRRSKDLSIIRSFCVEATMNTTAAHVFHDSAIGMTSGGIDDYGGIHPVSDPSIDSNLPSLSISDGAPSPDEPHTFKGLYDARGGSSAKPPGPALAADHPYERTTNVHQLRDRTIACGWINPDGMVCNKPIDYHCEGHFATAHGITKLPSVVKIECRWCTASARKEVKRKGFIRHVREAHMKYQRTEKRGVRAPWKGRRRRSHQ</sequence>
<feature type="compositionally biased region" description="Basic residues" evidence="1">
    <location>
        <begin position="396"/>
        <end position="405"/>
    </location>
</feature>